<evidence type="ECO:0000313" key="6">
    <source>
        <dbReference type="Proteomes" id="UP000008495"/>
    </source>
</evidence>
<evidence type="ECO:0000256" key="1">
    <source>
        <dbReference type="ARBA" id="ARBA00011046"/>
    </source>
</evidence>
<dbReference type="Proteomes" id="UP000008495">
    <property type="component" value="Unassembled WGS sequence"/>
</dbReference>
<gene>
    <name evidence="5" type="ORF">AUCHE_17_00800</name>
</gene>
<dbReference type="InterPro" id="IPR005650">
    <property type="entry name" value="BlaI_family"/>
</dbReference>
<dbReference type="eggNOG" id="COG3682">
    <property type="taxonomic scope" value="Bacteria"/>
</dbReference>
<dbReference type="OrthoDB" id="9813987at2"/>
<keyword evidence="6" id="KW-1185">Reference proteome</keyword>
<reference evidence="5 6" key="1">
    <citation type="submission" date="2012-08" db="EMBL/GenBank/DDBJ databases">
        <title>Whole genome shotgun sequence of Austwickia chelonae NBRC 105200.</title>
        <authorList>
            <person name="Yoshida I."/>
            <person name="Hosoyama A."/>
            <person name="Tsuchikane K."/>
            <person name="Katsumata H."/>
            <person name="Ando Y."/>
            <person name="Ohji S."/>
            <person name="Hamada M."/>
            <person name="Tamura T."/>
            <person name="Yamazoe A."/>
            <person name="Yamazaki S."/>
            <person name="Fujita N."/>
        </authorList>
    </citation>
    <scope>NUCLEOTIDE SEQUENCE [LARGE SCALE GENOMIC DNA]</scope>
    <source>
        <strain evidence="5 6">NBRC 105200</strain>
    </source>
</reference>
<keyword evidence="3" id="KW-0238">DNA-binding</keyword>
<accession>K6V9F4</accession>
<dbReference type="EMBL" id="BAGZ01000017">
    <property type="protein sequence ID" value="GAB78868.1"/>
    <property type="molecule type" value="Genomic_DNA"/>
</dbReference>
<dbReference type="InterPro" id="IPR036388">
    <property type="entry name" value="WH-like_DNA-bd_sf"/>
</dbReference>
<comment type="caution">
    <text evidence="5">The sequence shown here is derived from an EMBL/GenBank/DDBJ whole genome shotgun (WGS) entry which is preliminary data.</text>
</comment>
<sequence>MRAPRPTDHPRLGPLEAHVLDILWDRGPSSIREVITTLDGRPAYTTIATVLGHLVGKGLVETHKDGRSVRYAARTSREAHTASLMSHALDASHDRAASILHFVETIPEDDRALLRAYLATQHAQGER</sequence>
<evidence type="ECO:0000313" key="5">
    <source>
        <dbReference type="EMBL" id="GAB78868.1"/>
    </source>
</evidence>
<dbReference type="STRING" id="100225.SAMN05421595_0079"/>
<evidence type="ECO:0000256" key="2">
    <source>
        <dbReference type="ARBA" id="ARBA00023015"/>
    </source>
</evidence>
<dbReference type="Pfam" id="PF03965">
    <property type="entry name" value="Penicillinase_R"/>
    <property type="match status" value="1"/>
</dbReference>
<dbReference type="GO" id="GO:0045892">
    <property type="term" value="P:negative regulation of DNA-templated transcription"/>
    <property type="evidence" value="ECO:0007669"/>
    <property type="project" value="InterPro"/>
</dbReference>
<dbReference type="Gene3D" id="6.10.140.850">
    <property type="match status" value="1"/>
</dbReference>
<dbReference type="InterPro" id="IPR036390">
    <property type="entry name" value="WH_DNA-bd_sf"/>
</dbReference>
<dbReference type="SUPFAM" id="SSF46785">
    <property type="entry name" value="Winged helix' DNA-binding domain"/>
    <property type="match status" value="1"/>
</dbReference>
<keyword evidence="2" id="KW-0805">Transcription regulation</keyword>
<organism evidence="5 6">
    <name type="scientific">Austwickia chelonae NBRC 105200</name>
    <dbReference type="NCBI Taxonomy" id="1184607"/>
    <lineage>
        <taxon>Bacteria</taxon>
        <taxon>Bacillati</taxon>
        <taxon>Actinomycetota</taxon>
        <taxon>Actinomycetes</taxon>
        <taxon>Micrococcales</taxon>
        <taxon>Dermatophilaceae</taxon>
        <taxon>Austwickia</taxon>
    </lineage>
</organism>
<dbReference type="AlphaFoldDB" id="K6V9F4"/>
<evidence type="ECO:0008006" key="7">
    <source>
        <dbReference type="Google" id="ProtNLM"/>
    </source>
</evidence>
<dbReference type="GO" id="GO:0003677">
    <property type="term" value="F:DNA binding"/>
    <property type="evidence" value="ECO:0007669"/>
    <property type="project" value="UniProtKB-KW"/>
</dbReference>
<evidence type="ECO:0000256" key="3">
    <source>
        <dbReference type="ARBA" id="ARBA00023125"/>
    </source>
</evidence>
<dbReference type="Gene3D" id="1.10.10.10">
    <property type="entry name" value="Winged helix-like DNA-binding domain superfamily/Winged helix DNA-binding domain"/>
    <property type="match status" value="1"/>
</dbReference>
<proteinExistence type="inferred from homology"/>
<evidence type="ECO:0000256" key="4">
    <source>
        <dbReference type="ARBA" id="ARBA00023163"/>
    </source>
</evidence>
<keyword evidence="4" id="KW-0804">Transcription</keyword>
<protein>
    <recommendedName>
        <fullName evidence="7">BlaI family transcriptional regulator</fullName>
    </recommendedName>
</protein>
<name>K6V9F4_9MICO</name>
<comment type="similarity">
    <text evidence="1">Belongs to the BlaI transcriptional regulatory family.</text>
</comment>